<gene>
    <name evidence="2" type="ORF">CHRIB12_LOCUS12065</name>
</gene>
<evidence type="ECO:0000313" key="2">
    <source>
        <dbReference type="EMBL" id="CAB5369172.1"/>
    </source>
</evidence>
<dbReference type="OrthoDB" id="2382575at2759"/>
<dbReference type="VEuPathDB" id="FungiDB:RhiirFUN_016721"/>
<feature type="compositionally biased region" description="Basic and acidic residues" evidence="1">
    <location>
        <begin position="236"/>
        <end position="246"/>
    </location>
</feature>
<feature type="compositionally biased region" description="Low complexity" evidence="1">
    <location>
        <begin position="195"/>
        <end position="204"/>
    </location>
</feature>
<feature type="compositionally biased region" description="Polar residues" evidence="1">
    <location>
        <begin position="225"/>
        <end position="235"/>
    </location>
</feature>
<reference evidence="2" key="1">
    <citation type="submission" date="2020-05" db="EMBL/GenBank/DDBJ databases">
        <authorList>
            <person name="Rincon C."/>
            <person name="Sanders R I."/>
            <person name="Robbins C."/>
            <person name="Chaturvedi A."/>
        </authorList>
    </citation>
    <scope>NUCLEOTIDE SEQUENCE</scope>
    <source>
        <strain evidence="2">CHB12</strain>
    </source>
</reference>
<protein>
    <submittedName>
        <fullName evidence="2">Uncharacterized protein</fullName>
    </submittedName>
</protein>
<evidence type="ECO:0000256" key="1">
    <source>
        <dbReference type="SAM" id="MobiDB-lite"/>
    </source>
</evidence>
<organism evidence="2 3">
    <name type="scientific">Rhizophagus irregularis</name>
    <dbReference type="NCBI Taxonomy" id="588596"/>
    <lineage>
        <taxon>Eukaryota</taxon>
        <taxon>Fungi</taxon>
        <taxon>Fungi incertae sedis</taxon>
        <taxon>Mucoromycota</taxon>
        <taxon>Glomeromycotina</taxon>
        <taxon>Glomeromycetes</taxon>
        <taxon>Glomerales</taxon>
        <taxon>Glomeraceae</taxon>
        <taxon>Rhizophagus</taxon>
    </lineage>
</organism>
<accession>A0A915ZAB3</accession>
<feature type="region of interest" description="Disordered" evidence="1">
    <location>
        <begin position="148"/>
        <end position="246"/>
    </location>
</feature>
<dbReference type="EMBL" id="CAGKOT010000026">
    <property type="protein sequence ID" value="CAB5369172.1"/>
    <property type="molecule type" value="Genomic_DNA"/>
</dbReference>
<dbReference type="AlphaFoldDB" id="A0A915ZAB3"/>
<proteinExistence type="predicted"/>
<feature type="compositionally biased region" description="Basic residues" evidence="1">
    <location>
        <begin position="205"/>
        <end position="219"/>
    </location>
</feature>
<dbReference type="Proteomes" id="UP000684084">
    <property type="component" value="Unassembled WGS sequence"/>
</dbReference>
<sequence length="259" mass="30178">MSSERFLRHQLISYLREKKNKSYRSFLLHYRKEISEYSLHTSVMSWRDHDNTWSQFFLLEAKRLLNENNFDTLEYKVRVERCNDGLKNYWEEIIQECEKKQELISYESERDRLLHLLSEVNEKINITKAELTRFSSLGNNSDLISDNGSEIQSGIGGDLYEDINGDPSGDTEMNTEDSISSDNDSSRKKNRRNLVRVNYNCGSPPRKRRKTRPASRRSTPRQSPCTSLPSTPTDPSHTDFPDDENLRCTNCPVHCPNSS</sequence>
<evidence type="ECO:0000313" key="3">
    <source>
        <dbReference type="Proteomes" id="UP000684084"/>
    </source>
</evidence>
<name>A0A915ZAB3_9GLOM</name>
<comment type="caution">
    <text evidence="2">The sequence shown here is derived from an EMBL/GenBank/DDBJ whole genome shotgun (WGS) entry which is preliminary data.</text>
</comment>